<dbReference type="OrthoDB" id="6497033at2"/>
<dbReference type="EMBL" id="UHJG01000001">
    <property type="protein sequence ID" value="SUP99189.1"/>
    <property type="molecule type" value="Genomic_DNA"/>
</dbReference>
<reference evidence="4 5" key="2">
    <citation type="submission" date="2018-06" db="EMBL/GenBank/DDBJ databases">
        <authorList>
            <consortium name="Pathogen Informatics"/>
            <person name="Doyle S."/>
        </authorList>
    </citation>
    <scope>NUCLEOTIDE SEQUENCE [LARGE SCALE GENOMIC DNA]</scope>
    <source>
        <strain evidence="4 5">NCTC10476</strain>
    </source>
</reference>
<reference evidence="3" key="1">
    <citation type="journal article" date="2015" name="Genome Announc.">
        <title>Complete Genome Sequence of Yersinia ruckeri Strain CSF007-82, Etiologic Agent of Red Mouth Disease in Salmonid Fish.</title>
        <authorList>
            <person name="Nelson M.C."/>
            <person name="LaPatra S.E."/>
            <person name="Welch T.J."/>
            <person name="Graf J."/>
        </authorList>
    </citation>
    <scope>NUCLEOTIDE SEQUENCE</scope>
    <source>
        <strain evidence="3">CSF007-82</strain>
    </source>
</reference>
<accession>A0A0A8VGH4</accession>
<keyword evidence="5" id="KW-1185">Reference proteome</keyword>
<dbReference type="EMBL" id="LN681231">
    <property type="protein sequence ID" value="CEK27478.1"/>
    <property type="molecule type" value="Genomic_DNA"/>
</dbReference>
<dbReference type="GeneID" id="66879421"/>
<proteinExistence type="predicted"/>
<dbReference type="Gene3D" id="1.10.10.10">
    <property type="entry name" value="Winged helix-like DNA-binding domain superfamily/Winged helix DNA-binding domain"/>
    <property type="match status" value="1"/>
</dbReference>
<organism evidence="3">
    <name type="scientific">Yersinia ruckeri</name>
    <dbReference type="NCBI Taxonomy" id="29486"/>
    <lineage>
        <taxon>Bacteria</taxon>
        <taxon>Pseudomonadati</taxon>
        <taxon>Pseudomonadota</taxon>
        <taxon>Gammaproteobacteria</taxon>
        <taxon>Enterobacterales</taxon>
        <taxon>Yersiniaceae</taxon>
        <taxon>Yersinia</taxon>
    </lineage>
</organism>
<protein>
    <submittedName>
        <fullName evidence="4">Transcriptional regulator RcsB</fullName>
    </submittedName>
</protein>
<dbReference type="PROSITE" id="PS00622">
    <property type="entry name" value="HTH_LUXR_1"/>
    <property type="match status" value="1"/>
</dbReference>
<dbReference type="GO" id="GO:0006355">
    <property type="term" value="P:regulation of DNA-templated transcription"/>
    <property type="evidence" value="ECO:0007669"/>
    <property type="project" value="InterPro"/>
</dbReference>
<evidence type="ECO:0000259" key="2">
    <source>
        <dbReference type="PROSITE" id="PS50043"/>
    </source>
</evidence>
<dbReference type="PRINTS" id="PR00038">
    <property type="entry name" value="HTHLUXR"/>
</dbReference>
<dbReference type="InterPro" id="IPR016032">
    <property type="entry name" value="Sig_transdc_resp-reg_C-effctor"/>
</dbReference>
<dbReference type="AlphaFoldDB" id="A0A0A8VGH4"/>
<dbReference type="Proteomes" id="UP000255169">
    <property type="component" value="Unassembled WGS sequence"/>
</dbReference>
<feature type="domain" description="HTH luxR-type" evidence="2">
    <location>
        <begin position="140"/>
        <end position="205"/>
    </location>
</feature>
<dbReference type="InterPro" id="IPR000792">
    <property type="entry name" value="Tscrpt_reg_LuxR_C"/>
</dbReference>
<sequence length="222" mass="25072">MKSKKIIHIHHACVYTREGINFILKELSGDLNVKLISNAGYVQANTIHDSKKEDVDFFILGLEWGNNYGETFDFFIQWLPLYYPQAKIIVMTQCDSIGMLKNYLLGLGNVSAVLDSKIEIQELRQSLQAILTGSLDSKAKRKQTMLLTNQEVKVLKHLLQGMPVFKVARKLQIHCKTVSSHKRAALNKLEVTSLYALMKYGNNTHMVSGLLRREGSTTTESG</sequence>
<evidence type="ECO:0000313" key="4">
    <source>
        <dbReference type="EMBL" id="SUP99189.1"/>
    </source>
</evidence>
<dbReference type="InterPro" id="IPR036388">
    <property type="entry name" value="WH-like_DNA-bd_sf"/>
</dbReference>
<dbReference type="PROSITE" id="PS50043">
    <property type="entry name" value="HTH_LUXR_2"/>
    <property type="match status" value="1"/>
</dbReference>
<dbReference type="GO" id="GO:0003677">
    <property type="term" value="F:DNA binding"/>
    <property type="evidence" value="ECO:0007669"/>
    <property type="project" value="UniProtKB-KW"/>
</dbReference>
<dbReference type="SMART" id="SM00421">
    <property type="entry name" value="HTH_LUXR"/>
    <property type="match status" value="1"/>
</dbReference>
<evidence type="ECO:0000313" key="5">
    <source>
        <dbReference type="Proteomes" id="UP000255169"/>
    </source>
</evidence>
<evidence type="ECO:0000313" key="3">
    <source>
        <dbReference type="EMBL" id="CEK27478.1"/>
    </source>
</evidence>
<name>A0A0A8VGH4_YERRU</name>
<evidence type="ECO:0000256" key="1">
    <source>
        <dbReference type="ARBA" id="ARBA00023125"/>
    </source>
</evidence>
<dbReference type="RefSeq" id="WP_004719954.1">
    <property type="nucleotide sequence ID" value="NZ_CCYO01000024.1"/>
</dbReference>
<gene>
    <name evidence="4" type="primary">rcsB_1</name>
    <name evidence="3" type="ORF">CSF007_8625</name>
    <name evidence="4" type="ORF">NCTC10476_00414</name>
</gene>
<dbReference type="SUPFAM" id="SSF46894">
    <property type="entry name" value="C-terminal effector domain of the bipartite response regulators"/>
    <property type="match status" value="1"/>
</dbReference>
<dbReference type="Pfam" id="PF00196">
    <property type="entry name" value="GerE"/>
    <property type="match status" value="1"/>
</dbReference>
<keyword evidence="1" id="KW-0238">DNA-binding</keyword>